<keyword evidence="3" id="KW-0460">Magnesium</keyword>
<dbReference type="InterPro" id="IPR041492">
    <property type="entry name" value="HAD_2"/>
</dbReference>
<dbReference type="SUPFAM" id="SSF56784">
    <property type="entry name" value="HAD-like"/>
    <property type="match status" value="1"/>
</dbReference>
<dbReference type="InterPro" id="IPR023214">
    <property type="entry name" value="HAD_sf"/>
</dbReference>
<evidence type="ECO:0000256" key="1">
    <source>
        <dbReference type="ARBA" id="ARBA00022723"/>
    </source>
</evidence>
<gene>
    <name evidence="5" type="ORF">S7S_10755</name>
</gene>
<dbReference type="NCBIfam" id="TIGR01509">
    <property type="entry name" value="HAD-SF-IA-v3"/>
    <property type="match status" value="1"/>
</dbReference>
<dbReference type="AlphaFoldDB" id="A0A0B4XQ50"/>
<evidence type="ECO:0000313" key="5">
    <source>
        <dbReference type="EMBL" id="AJD48563.1"/>
    </source>
</evidence>
<proteinExistence type="predicted"/>
<keyword evidence="2 5" id="KW-0378">Hydrolase</keyword>
<dbReference type="SFLD" id="SFLDG01135">
    <property type="entry name" value="C1.5.6:_HAD__Beta-PGM__Phospha"/>
    <property type="match status" value="1"/>
</dbReference>
<dbReference type="Proteomes" id="UP000006764">
    <property type="component" value="Chromosome"/>
</dbReference>
<dbReference type="STRING" id="391936.S7S_10755"/>
<accession>A0A0B4XQ50</accession>
<dbReference type="GO" id="GO:0005829">
    <property type="term" value="C:cytosol"/>
    <property type="evidence" value="ECO:0007669"/>
    <property type="project" value="TreeGrafter"/>
</dbReference>
<protein>
    <submittedName>
        <fullName evidence="5">Haloacid dehalogenase-like hydrolase</fullName>
    </submittedName>
</protein>
<dbReference type="Pfam" id="PF13419">
    <property type="entry name" value="HAD_2"/>
    <property type="match status" value="1"/>
</dbReference>
<dbReference type="GO" id="GO:0006281">
    <property type="term" value="P:DNA repair"/>
    <property type="evidence" value="ECO:0007669"/>
    <property type="project" value="TreeGrafter"/>
</dbReference>
<dbReference type="HOGENOM" id="CLU_045011_19_1_6"/>
<dbReference type="InterPro" id="IPR036412">
    <property type="entry name" value="HAD-like_sf"/>
</dbReference>
<sequence>MIQAVFFDLDGTLIDTAPDFYVVLNQVLARAGRPPVSEAAVRSQVSNGARALVTLGFGLTPEDTDFGQYLDQILNAYADRLDVDTRLFPGMDRVLDALDQRAIPWGVVTNKPERFTVPVLRGLGLAQRCGPVICPDHVALRKPDPEGLLLAARQASVDPAQCLYVGDHLRDIEAGRNAGMRTVAALYGYLDPNEDPRAWHADYYIDAANALLPLLDIEKGTSA</sequence>
<dbReference type="GO" id="GO:0046872">
    <property type="term" value="F:metal ion binding"/>
    <property type="evidence" value="ECO:0007669"/>
    <property type="project" value="UniProtKB-KW"/>
</dbReference>
<dbReference type="EMBL" id="CP004387">
    <property type="protein sequence ID" value="AJD48563.1"/>
    <property type="molecule type" value="Genomic_DNA"/>
</dbReference>
<dbReference type="PANTHER" id="PTHR43434">
    <property type="entry name" value="PHOSPHOGLYCOLATE PHOSPHATASE"/>
    <property type="match status" value="1"/>
</dbReference>
<dbReference type="Gene3D" id="3.40.50.1000">
    <property type="entry name" value="HAD superfamily/HAD-like"/>
    <property type="match status" value="1"/>
</dbReference>
<keyword evidence="4" id="KW-0119">Carbohydrate metabolism</keyword>
<evidence type="ECO:0000256" key="2">
    <source>
        <dbReference type="ARBA" id="ARBA00022801"/>
    </source>
</evidence>
<name>A0A0B4XQ50_9GAMM</name>
<dbReference type="InterPro" id="IPR023198">
    <property type="entry name" value="PGP-like_dom2"/>
</dbReference>
<evidence type="ECO:0000313" key="6">
    <source>
        <dbReference type="Proteomes" id="UP000006764"/>
    </source>
</evidence>
<organism evidence="5 6">
    <name type="scientific">Isoalcanivorax pacificus W11-5</name>
    <dbReference type="NCBI Taxonomy" id="391936"/>
    <lineage>
        <taxon>Bacteria</taxon>
        <taxon>Pseudomonadati</taxon>
        <taxon>Pseudomonadota</taxon>
        <taxon>Gammaproteobacteria</taxon>
        <taxon>Oceanospirillales</taxon>
        <taxon>Alcanivoracaceae</taxon>
        <taxon>Isoalcanivorax</taxon>
    </lineage>
</organism>
<dbReference type="Gene3D" id="1.10.150.240">
    <property type="entry name" value="Putative phosphatase, domain 2"/>
    <property type="match status" value="1"/>
</dbReference>
<dbReference type="KEGG" id="apac:S7S_10755"/>
<reference evidence="5 6" key="1">
    <citation type="journal article" date="2012" name="J. Bacteriol.">
        <title>Genome sequence of an alkane-degrading bacterium, Alcanivorax pacificus type strain W11-5, isolated from deep sea sediment.</title>
        <authorList>
            <person name="Lai Q."/>
            <person name="Shao Z."/>
        </authorList>
    </citation>
    <scope>NUCLEOTIDE SEQUENCE [LARGE SCALE GENOMIC DNA]</scope>
    <source>
        <strain evidence="5 6">W11-5</strain>
    </source>
</reference>
<dbReference type="FunFam" id="3.40.50.1000:FF:000022">
    <property type="entry name" value="Phosphoglycolate phosphatase"/>
    <property type="match status" value="1"/>
</dbReference>
<keyword evidence="1" id="KW-0479">Metal-binding</keyword>
<dbReference type="NCBIfam" id="TIGR01549">
    <property type="entry name" value="HAD-SF-IA-v1"/>
    <property type="match status" value="1"/>
</dbReference>
<dbReference type="InterPro" id="IPR006439">
    <property type="entry name" value="HAD-SF_hydro_IA"/>
</dbReference>
<dbReference type="RefSeq" id="WP_008735052.1">
    <property type="nucleotide sequence ID" value="NZ_CP004387.1"/>
</dbReference>
<evidence type="ECO:0000256" key="3">
    <source>
        <dbReference type="ARBA" id="ARBA00022842"/>
    </source>
</evidence>
<dbReference type="GO" id="GO:0008967">
    <property type="term" value="F:phosphoglycolate phosphatase activity"/>
    <property type="evidence" value="ECO:0007669"/>
    <property type="project" value="TreeGrafter"/>
</dbReference>
<dbReference type="OrthoDB" id="9776368at2"/>
<dbReference type="SFLD" id="SFLDS00003">
    <property type="entry name" value="Haloacid_Dehalogenase"/>
    <property type="match status" value="1"/>
</dbReference>
<keyword evidence="6" id="KW-1185">Reference proteome</keyword>
<dbReference type="SFLD" id="SFLDG01129">
    <property type="entry name" value="C1.5:_HAD__Beta-PGM__Phosphata"/>
    <property type="match status" value="1"/>
</dbReference>
<evidence type="ECO:0000256" key="4">
    <source>
        <dbReference type="ARBA" id="ARBA00023277"/>
    </source>
</evidence>
<dbReference type="InterPro" id="IPR050155">
    <property type="entry name" value="HAD-like_hydrolase_sf"/>
</dbReference>
<dbReference type="PANTHER" id="PTHR43434:SF23">
    <property type="entry name" value="PHOSPHOGLYCOLATE PHOSPHATASE"/>
    <property type="match status" value="1"/>
</dbReference>